<reference evidence="2 3" key="1">
    <citation type="submission" date="2019-08" db="EMBL/GenBank/DDBJ databases">
        <title>In-depth cultivation of the pig gut microbiome towards novel bacterial diversity and tailored functional studies.</title>
        <authorList>
            <person name="Wylensek D."/>
            <person name="Hitch T.C.A."/>
            <person name="Clavel T."/>
        </authorList>
    </citation>
    <scope>NUCLEOTIDE SEQUENCE [LARGE SCALE GENOMIC DNA]</scope>
    <source>
        <strain evidence="2 3">WB01_CNA04</strain>
    </source>
</reference>
<dbReference type="Gene3D" id="1.10.10.2910">
    <property type="match status" value="1"/>
</dbReference>
<proteinExistence type="predicted"/>
<evidence type="ECO:0000313" key="3">
    <source>
        <dbReference type="Proteomes" id="UP000434342"/>
    </source>
</evidence>
<gene>
    <name evidence="2" type="ORF">FYJ69_03700</name>
</gene>
<comment type="caution">
    <text evidence="2">The sequence shown here is derived from an EMBL/GenBank/DDBJ whole genome shotgun (WGS) entry which is preliminary data.</text>
</comment>
<dbReference type="InterPro" id="IPR010359">
    <property type="entry name" value="IrrE_HExxH"/>
</dbReference>
<dbReference type="InterPro" id="IPR052345">
    <property type="entry name" value="Rad_response_metalloprotease"/>
</dbReference>
<dbReference type="AlphaFoldDB" id="A0A6N7X9C8"/>
<dbReference type="Pfam" id="PF06114">
    <property type="entry name" value="Peptidase_M78"/>
    <property type="match status" value="1"/>
</dbReference>
<name>A0A6N7X9C8_9ACTN</name>
<evidence type="ECO:0000313" key="2">
    <source>
        <dbReference type="EMBL" id="MST60024.1"/>
    </source>
</evidence>
<dbReference type="RefSeq" id="WP_154540101.1">
    <property type="nucleotide sequence ID" value="NZ_VUND01000001.1"/>
</dbReference>
<sequence>MRLELNITNDPSSSAIDVLRKTVVSEKNRISLPIDVDRVAQRLGLIVERMPLNQGTDGMLVRPRPHDDFRAVISTSSSEHRARFTLAHEIGHFVRQYYEYGDEEVGGVIEFRDRNSSMGTDENEVWANAFAAALLMPPQLISRMWGDGASVEEMCSVLNVSEEAMRNRLCHLGLR</sequence>
<protein>
    <submittedName>
        <fullName evidence="2">ImmA/IrrE family metallo-endopeptidase</fullName>
    </submittedName>
</protein>
<dbReference type="Proteomes" id="UP000434342">
    <property type="component" value="Unassembled WGS sequence"/>
</dbReference>
<feature type="domain" description="IrrE N-terminal-like" evidence="1">
    <location>
        <begin position="42"/>
        <end position="169"/>
    </location>
</feature>
<dbReference type="PANTHER" id="PTHR43236">
    <property type="entry name" value="ANTITOXIN HIGA1"/>
    <property type="match status" value="1"/>
</dbReference>
<dbReference type="EMBL" id="VUND01000001">
    <property type="protein sequence ID" value="MST60024.1"/>
    <property type="molecule type" value="Genomic_DNA"/>
</dbReference>
<accession>A0A6N7X9C8</accession>
<dbReference type="PANTHER" id="PTHR43236:SF2">
    <property type="entry name" value="BLL0069 PROTEIN"/>
    <property type="match status" value="1"/>
</dbReference>
<evidence type="ECO:0000259" key="1">
    <source>
        <dbReference type="Pfam" id="PF06114"/>
    </source>
</evidence>
<organism evidence="2 3">
    <name type="scientific">Parafannyhessea umbonata</name>
    <dbReference type="NCBI Taxonomy" id="604330"/>
    <lineage>
        <taxon>Bacteria</taxon>
        <taxon>Bacillati</taxon>
        <taxon>Actinomycetota</taxon>
        <taxon>Coriobacteriia</taxon>
        <taxon>Coriobacteriales</taxon>
        <taxon>Atopobiaceae</taxon>
        <taxon>Parafannyhessea</taxon>
    </lineage>
</organism>